<organism evidence="3 5">
    <name type="scientific">Staphylococcus caeli</name>
    <dbReference type="NCBI Taxonomy" id="2201815"/>
    <lineage>
        <taxon>Bacteria</taxon>
        <taxon>Bacillati</taxon>
        <taxon>Bacillota</taxon>
        <taxon>Bacilli</taxon>
        <taxon>Bacillales</taxon>
        <taxon>Staphylococcaceae</taxon>
        <taxon>Staphylococcus</taxon>
    </lineage>
</organism>
<dbReference type="AlphaFoldDB" id="A0A1D4MPF6"/>
<dbReference type="SUPFAM" id="SSF159888">
    <property type="entry name" value="YdhG-like"/>
    <property type="match status" value="1"/>
</dbReference>
<dbReference type="InterPro" id="IPR014922">
    <property type="entry name" value="YdhG-like"/>
</dbReference>
<dbReference type="OrthoDB" id="384795at2"/>
<dbReference type="EMBL" id="FMPG01000010">
    <property type="protein sequence ID" value="SCT22196.1"/>
    <property type="molecule type" value="Genomic_DNA"/>
</dbReference>
<evidence type="ECO:0000313" key="2">
    <source>
        <dbReference type="EMBL" id="SCT00326.1"/>
    </source>
</evidence>
<evidence type="ECO:0000313" key="5">
    <source>
        <dbReference type="Proteomes" id="UP000095768"/>
    </source>
</evidence>
<dbReference type="Gene3D" id="3.90.1150.200">
    <property type="match status" value="1"/>
</dbReference>
<reference evidence="3 5" key="2">
    <citation type="submission" date="2016-09" db="EMBL/GenBank/DDBJ databases">
        <authorList>
            <consortium name="Pathogen Informatics"/>
        </authorList>
    </citation>
    <scope>NUCLEOTIDE SEQUENCE [LARGE SCALE GENOMIC DNA]</scope>
    <source>
        <strain evidence="3 5">82B</strain>
    </source>
</reference>
<accession>A0A1D4MPF6</accession>
<dbReference type="Proteomes" id="UP000095412">
    <property type="component" value="Unassembled WGS sequence"/>
</dbReference>
<name>A0A1D4MPF6_9STAP</name>
<evidence type="ECO:0000313" key="3">
    <source>
        <dbReference type="EMBL" id="SCT22196.1"/>
    </source>
</evidence>
<dbReference type="RefSeq" id="WP_069995691.1">
    <property type="nucleotide sequence ID" value="NZ_FMPG01000010.1"/>
</dbReference>
<gene>
    <name evidence="3" type="primary">ydhG</name>
    <name evidence="3" type="ORF">SAMEA2297795_02016</name>
    <name evidence="2" type="ORF">SAMEA2297796_01537</name>
</gene>
<feature type="domain" description="YdhG-like" evidence="1">
    <location>
        <begin position="16"/>
        <end position="111"/>
    </location>
</feature>
<dbReference type="Pfam" id="PF08818">
    <property type="entry name" value="DUF1801"/>
    <property type="match status" value="1"/>
</dbReference>
<protein>
    <submittedName>
        <fullName evidence="3">Uncharacterized conserved protein</fullName>
    </submittedName>
</protein>
<evidence type="ECO:0000259" key="1">
    <source>
        <dbReference type="Pfam" id="PF08818"/>
    </source>
</evidence>
<reference evidence="2 4" key="1">
    <citation type="submission" date="2016-09" db="EMBL/GenBank/DDBJ databases">
        <authorList>
            <consortium name="Pathogen Informatics"/>
            <person name="Sun Q."/>
            <person name="Inoue M."/>
        </authorList>
    </citation>
    <scope>NUCLEOTIDE SEQUENCE [LARGE SCALE GENOMIC DNA]</scope>
    <source>
        <strain evidence="2 4">82C</strain>
    </source>
</reference>
<evidence type="ECO:0000313" key="4">
    <source>
        <dbReference type="Proteomes" id="UP000095412"/>
    </source>
</evidence>
<dbReference type="Proteomes" id="UP000095768">
    <property type="component" value="Unassembled WGS sequence"/>
</dbReference>
<keyword evidence="4" id="KW-1185">Reference proteome</keyword>
<dbReference type="EMBL" id="FMPI01000010">
    <property type="protein sequence ID" value="SCT00326.1"/>
    <property type="molecule type" value="Genomic_DNA"/>
</dbReference>
<sequence>MEAFKSFLDSIDNEAHKEKMESLLKWVAKTFPNLETTVKWNQPMFTDHGTFIIAFSKAKAHFSVAPEAKALNQFTTKIETAGYSQTNNLFRVKWSQDIDFSLLKAIIQYNIDDKAECATFWRS</sequence>
<proteinExistence type="predicted"/>